<keyword evidence="2 6" id="KW-0808">Transferase</keyword>
<dbReference type="PANTHER" id="PTHR43369:SF2">
    <property type="entry name" value="PHOSPHORIBOSYLGLYCINAMIDE FORMYLTRANSFERASE"/>
    <property type="match status" value="1"/>
</dbReference>
<dbReference type="GO" id="GO:0005829">
    <property type="term" value="C:cytosol"/>
    <property type="evidence" value="ECO:0007669"/>
    <property type="project" value="TreeGrafter"/>
</dbReference>
<sequence length="223" mass="23870">MAADKPQLVVLISGSGSNLQAFIDAIEAGSMDAEIALVISNRADAFGLQRAQRASIATATILHSDYPSREAFDQALVAAIDQYRPDAVILAGFMRILTAGFVDHYLGRLLNIHPSLLPLYPGLHTHQRALDNGDRQAGSTVHFVTAQLDGGPAIIQARVAIERADNADTLAARVLRQEHRIYPQATNWLLQGRLVMCGDTALLDGQPIASGGIAVYADQPLPS</sequence>
<comment type="function">
    <text evidence="6">Catalyzes the transfer of a formyl group from 10-formyltetrahydrofolate to 5-phospho-ribosyl-glycinamide (GAR), producing 5-phospho-ribosyl-N-formylglycinamide (FGAR) and tetrahydrofolate.</text>
</comment>
<evidence type="ECO:0000313" key="8">
    <source>
        <dbReference type="EMBL" id="TFH67321.1"/>
    </source>
</evidence>
<accession>A0A4Y8UGQ8</accession>
<dbReference type="PROSITE" id="PS00373">
    <property type="entry name" value="GART"/>
    <property type="match status" value="1"/>
</dbReference>
<dbReference type="NCBIfam" id="TIGR00639">
    <property type="entry name" value="PurN"/>
    <property type="match status" value="1"/>
</dbReference>
<keyword evidence="9" id="KW-1185">Reference proteome</keyword>
<dbReference type="CDD" id="cd08645">
    <property type="entry name" value="FMT_core_GART"/>
    <property type="match status" value="1"/>
</dbReference>
<feature type="binding site" evidence="6">
    <location>
        <position position="69"/>
    </location>
    <ligand>
        <name>(6R)-10-formyltetrahydrofolate</name>
        <dbReference type="ChEBI" id="CHEBI:195366"/>
    </ligand>
</feature>
<dbReference type="InterPro" id="IPR004607">
    <property type="entry name" value="GART"/>
</dbReference>
<comment type="pathway">
    <text evidence="1 6">Purine metabolism; IMP biosynthesis via de novo pathway; N(2)-formyl-N(1)-(5-phospho-D-ribosyl)glycinamide from N(1)-(5-phospho-D-ribosyl)glycinamide (10-formyl THF route): step 1/1.</text>
</comment>
<feature type="active site" description="Proton donor" evidence="6">
    <location>
        <position position="113"/>
    </location>
</feature>
<feature type="binding site" evidence="6">
    <location>
        <begin position="94"/>
        <end position="97"/>
    </location>
    <ligand>
        <name>(6R)-10-formyltetrahydrofolate</name>
        <dbReference type="ChEBI" id="CHEBI:195366"/>
    </ligand>
</feature>
<dbReference type="GO" id="GO:0004644">
    <property type="term" value="F:phosphoribosylglycinamide formyltransferase activity"/>
    <property type="evidence" value="ECO:0007669"/>
    <property type="project" value="UniProtKB-UniRule"/>
</dbReference>
<dbReference type="Gene3D" id="3.40.50.170">
    <property type="entry name" value="Formyl transferase, N-terminal domain"/>
    <property type="match status" value="1"/>
</dbReference>
<feature type="binding site" evidence="6">
    <location>
        <position position="111"/>
    </location>
    <ligand>
        <name>(6R)-10-formyltetrahydrofolate</name>
        <dbReference type="ChEBI" id="CHEBI:195366"/>
    </ligand>
</feature>
<evidence type="ECO:0000256" key="6">
    <source>
        <dbReference type="HAMAP-Rule" id="MF_01930"/>
    </source>
</evidence>
<comment type="similarity">
    <text evidence="4 6">Belongs to the GART family.</text>
</comment>
<dbReference type="EC" id="2.1.2.2" evidence="6"/>
<evidence type="ECO:0000256" key="2">
    <source>
        <dbReference type="ARBA" id="ARBA00022679"/>
    </source>
</evidence>
<proteinExistence type="inferred from homology"/>
<name>A0A4Y8UGQ8_9GAMM</name>
<comment type="catalytic activity">
    <reaction evidence="5 6">
        <text>N(1)-(5-phospho-beta-D-ribosyl)glycinamide + (6R)-10-formyltetrahydrofolate = N(2)-formyl-N(1)-(5-phospho-beta-D-ribosyl)glycinamide + (6S)-5,6,7,8-tetrahydrofolate + H(+)</text>
        <dbReference type="Rhea" id="RHEA:15053"/>
        <dbReference type="ChEBI" id="CHEBI:15378"/>
        <dbReference type="ChEBI" id="CHEBI:57453"/>
        <dbReference type="ChEBI" id="CHEBI:143788"/>
        <dbReference type="ChEBI" id="CHEBI:147286"/>
        <dbReference type="ChEBI" id="CHEBI:195366"/>
        <dbReference type="EC" id="2.1.2.2"/>
    </reaction>
</comment>
<feature type="domain" description="Formyl transferase N-terminal" evidence="7">
    <location>
        <begin position="8"/>
        <end position="186"/>
    </location>
</feature>
<feature type="binding site" evidence="6">
    <location>
        <begin position="16"/>
        <end position="18"/>
    </location>
    <ligand>
        <name>N(1)-(5-phospho-beta-D-ribosyl)glycinamide</name>
        <dbReference type="ChEBI" id="CHEBI:143788"/>
    </ligand>
</feature>
<evidence type="ECO:0000256" key="1">
    <source>
        <dbReference type="ARBA" id="ARBA00005054"/>
    </source>
</evidence>
<dbReference type="UniPathway" id="UPA00074">
    <property type="reaction ID" value="UER00126"/>
</dbReference>
<gene>
    <name evidence="6 8" type="primary">purN</name>
    <name evidence="8" type="ORF">E3W66_07435</name>
</gene>
<dbReference type="PANTHER" id="PTHR43369">
    <property type="entry name" value="PHOSPHORIBOSYLGLYCINAMIDE FORMYLTRANSFERASE"/>
    <property type="match status" value="1"/>
</dbReference>
<evidence type="ECO:0000259" key="7">
    <source>
        <dbReference type="Pfam" id="PF00551"/>
    </source>
</evidence>
<protein>
    <recommendedName>
        <fullName evidence="6">Phosphoribosylglycinamide formyltransferase</fullName>
        <ecNumber evidence="6">2.1.2.2</ecNumber>
    </recommendedName>
    <alternativeName>
        <fullName evidence="6">5'-phosphoribosylglycinamide transformylase</fullName>
    </alternativeName>
    <alternativeName>
        <fullName evidence="6">GAR transformylase</fullName>
        <shortName evidence="6">GART</shortName>
    </alternativeName>
</protein>
<reference evidence="8 9" key="1">
    <citation type="submission" date="2019-03" db="EMBL/GenBank/DDBJ databases">
        <title>Draft genome of Gammaproteobacteria bacterium LSUCC0057, a member of the SAR92 clade.</title>
        <authorList>
            <person name="Lanclos V.C."/>
            <person name="Doiron C."/>
            <person name="Henson M.W."/>
            <person name="Thrash J.C."/>
        </authorList>
    </citation>
    <scope>NUCLEOTIDE SEQUENCE [LARGE SCALE GENOMIC DNA]</scope>
    <source>
        <strain evidence="8 9">LSUCC0057</strain>
    </source>
</reference>
<dbReference type="Pfam" id="PF00551">
    <property type="entry name" value="Formyl_trans_N"/>
    <property type="match status" value="1"/>
</dbReference>
<dbReference type="GO" id="GO:0006189">
    <property type="term" value="P:'de novo' IMP biosynthetic process"/>
    <property type="evidence" value="ECO:0007669"/>
    <property type="project" value="UniProtKB-UniRule"/>
</dbReference>
<feature type="site" description="Raises pKa of active site His" evidence="6">
    <location>
        <position position="149"/>
    </location>
</feature>
<dbReference type="InterPro" id="IPR001555">
    <property type="entry name" value="GART_AS"/>
</dbReference>
<dbReference type="EMBL" id="SPIA01000003">
    <property type="protein sequence ID" value="TFH67321.1"/>
    <property type="molecule type" value="Genomic_DNA"/>
</dbReference>
<evidence type="ECO:0000313" key="9">
    <source>
        <dbReference type="Proteomes" id="UP000298133"/>
    </source>
</evidence>
<dbReference type="InterPro" id="IPR036477">
    <property type="entry name" value="Formyl_transf_N_sf"/>
</dbReference>
<keyword evidence="3 6" id="KW-0658">Purine biosynthesis</keyword>
<evidence type="ECO:0000256" key="5">
    <source>
        <dbReference type="ARBA" id="ARBA00047664"/>
    </source>
</evidence>
<dbReference type="OrthoDB" id="9806170at2"/>
<dbReference type="InterPro" id="IPR002376">
    <property type="entry name" value="Formyl_transf_N"/>
</dbReference>
<evidence type="ECO:0000256" key="3">
    <source>
        <dbReference type="ARBA" id="ARBA00022755"/>
    </source>
</evidence>
<evidence type="ECO:0000256" key="4">
    <source>
        <dbReference type="ARBA" id="ARBA00038440"/>
    </source>
</evidence>
<organism evidence="8 9">
    <name type="scientific">Gammaproteobacteria bacterium LSUCC0057</name>
    <dbReference type="NCBI Taxonomy" id="2559237"/>
    <lineage>
        <taxon>Bacteria</taxon>
        <taxon>Pseudomonadati</taxon>
        <taxon>Pseudomonadota</taxon>
        <taxon>Gammaproteobacteria</taxon>
        <taxon>Cellvibrionales</taxon>
        <taxon>Porticoccaceae</taxon>
        <taxon>SAR92 clade</taxon>
    </lineage>
</organism>
<dbReference type="HAMAP" id="MF_01930">
    <property type="entry name" value="PurN"/>
    <property type="match status" value="1"/>
</dbReference>
<dbReference type="SUPFAM" id="SSF53328">
    <property type="entry name" value="Formyltransferase"/>
    <property type="match status" value="1"/>
</dbReference>
<comment type="caution">
    <text evidence="8">The sequence shown here is derived from an EMBL/GenBank/DDBJ whole genome shotgun (WGS) entry which is preliminary data.</text>
</comment>
<dbReference type="Proteomes" id="UP000298133">
    <property type="component" value="Unassembled WGS sequence"/>
</dbReference>
<dbReference type="AlphaFoldDB" id="A0A4Y8UGQ8"/>